<evidence type="ECO:0000256" key="9">
    <source>
        <dbReference type="ARBA" id="ARBA00023136"/>
    </source>
</evidence>
<evidence type="ECO:0000256" key="2">
    <source>
        <dbReference type="ARBA" id="ARBA00010621"/>
    </source>
</evidence>
<feature type="transmembrane region" description="Helical" evidence="14">
    <location>
        <begin position="245"/>
        <end position="262"/>
    </location>
</feature>
<name>A0A3E1NPT2_9BACT</name>
<keyword evidence="9 14" id="KW-0472">Membrane</keyword>
<dbReference type="AlphaFoldDB" id="A0A3E1NPT2"/>
<keyword evidence="14" id="KW-0133">Cell shape</keyword>
<dbReference type="GO" id="GO:0009252">
    <property type="term" value="P:peptidoglycan biosynthetic process"/>
    <property type="evidence" value="ECO:0007669"/>
    <property type="project" value="UniProtKB-KW"/>
</dbReference>
<proteinExistence type="inferred from homology"/>
<feature type="transmembrane region" description="Helical" evidence="14">
    <location>
        <begin position="174"/>
        <end position="192"/>
    </location>
</feature>
<dbReference type="GO" id="GO:0050380">
    <property type="term" value="F:undecaprenyl-diphosphatase activity"/>
    <property type="evidence" value="ECO:0007669"/>
    <property type="project" value="UniProtKB-UniRule"/>
</dbReference>
<comment type="subcellular location">
    <subcellularLocation>
        <location evidence="1 14">Cell membrane</location>
        <topology evidence="1 14">Multi-pass membrane protein</topology>
    </subcellularLocation>
</comment>
<evidence type="ECO:0000256" key="7">
    <source>
        <dbReference type="ARBA" id="ARBA00022801"/>
    </source>
</evidence>
<dbReference type="Pfam" id="PF02673">
    <property type="entry name" value="BacA"/>
    <property type="match status" value="1"/>
</dbReference>
<keyword evidence="14" id="KW-0573">Peptidoglycan synthesis</keyword>
<reference evidence="15 16" key="1">
    <citation type="submission" date="2018-08" db="EMBL/GenBank/DDBJ databases">
        <title>Chitinophagaceae sp. K23C18032701, a novel bacterium isolated from forest soil.</title>
        <authorList>
            <person name="Wang C."/>
        </authorList>
    </citation>
    <scope>NUCLEOTIDE SEQUENCE [LARGE SCALE GENOMIC DNA]</scope>
    <source>
        <strain evidence="15 16">K23C18032701</strain>
    </source>
</reference>
<dbReference type="GO" id="GO:0071555">
    <property type="term" value="P:cell wall organization"/>
    <property type="evidence" value="ECO:0007669"/>
    <property type="project" value="UniProtKB-KW"/>
</dbReference>
<evidence type="ECO:0000256" key="6">
    <source>
        <dbReference type="ARBA" id="ARBA00022692"/>
    </source>
</evidence>
<organism evidence="15 16">
    <name type="scientific">Deminuibacter soli</name>
    <dbReference type="NCBI Taxonomy" id="2291815"/>
    <lineage>
        <taxon>Bacteria</taxon>
        <taxon>Pseudomonadati</taxon>
        <taxon>Bacteroidota</taxon>
        <taxon>Chitinophagia</taxon>
        <taxon>Chitinophagales</taxon>
        <taxon>Chitinophagaceae</taxon>
        <taxon>Deminuibacter</taxon>
    </lineage>
</organism>
<dbReference type="Proteomes" id="UP000261284">
    <property type="component" value="Unassembled WGS sequence"/>
</dbReference>
<evidence type="ECO:0000256" key="11">
    <source>
        <dbReference type="ARBA" id="ARBA00032707"/>
    </source>
</evidence>
<protein>
    <recommendedName>
        <fullName evidence="4 14">Undecaprenyl-diphosphatase</fullName>
        <ecNumber evidence="3 14">3.6.1.27</ecNumber>
    </recommendedName>
    <alternativeName>
        <fullName evidence="12 14">Bacitracin resistance protein</fullName>
    </alternativeName>
    <alternativeName>
        <fullName evidence="11 14">Undecaprenyl pyrophosphate phosphatase</fullName>
    </alternativeName>
</protein>
<evidence type="ECO:0000256" key="10">
    <source>
        <dbReference type="ARBA" id="ARBA00023251"/>
    </source>
</evidence>
<dbReference type="EC" id="3.6.1.27" evidence="3 14"/>
<comment type="function">
    <text evidence="14">Catalyzes the dephosphorylation of undecaprenyl diphosphate (UPP). Confers resistance to bacitracin.</text>
</comment>
<keyword evidence="10 14" id="KW-0046">Antibiotic resistance</keyword>
<dbReference type="PANTHER" id="PTHR30622:SF3">
    <property type="entry name" value="UNDECAPRENYL-DIPHOSPHATASE"/>
    <property type="match status" value="1"/>
</dbReference>
<feature type="transmembrane region" description="Helical" evidence="14">
    <location>
        <begin position="212"/>
        <end position="233"/>
    </location>
</feature>
<dbReference type="GO" id="GO:0008360">
    <property type="term" value="P:regulation of cell shape"/>
    <property type="evidence" value="ECO:0007669"/>
    <property type="project" value="UniProtKB-KW"/>
</dbReference>
<comment type="catalytic activity">
    <reaction evidence="13 14">
        <text>di-trans,octa-cis-undecaprenyl diphosphate + H2O = di-trans,octa-cis-undecaprenyl phosphate + phosphate + H(+)</text>
        <dbReference type="Rhea" id="RHEA:28094"/>
        <dbReference type="ChEBI" id="CHEBI:15377"/>
        <dbReference type="ChEBI" id="CHEBI:15378"/>
        <dbReference type="ChEBI" id="CHEBI:43474"/>
        <dbReference type="ChEBI" id="CHEBI:58405"/>
        <dbReference type="ChEBI" id="CHEBI:60392"/>
        <dbReference type="EC" id="3.6.1.27"/>
    </reaction>
</comment>
<evidence type="ECO:0000256" key="13">
    <source>
        <dbReference type="ARBA" id="ARBA00047594"/>
    </source>
</evidence>
<keyword evidence="16" id="KW-1185">Reference proteome</keyword>
<feature type="transmembrane region" description="Helical" evidence="14">
    <location>
        <begin position="103"/>
        <end position="123"/>
    </location>
</feature>
<dbReference type="GO" id="GO:0046677">
    <property type="term" value="P:response to antibiotic"/>
    <property type="evidence" value="ECO:0007669"/>
    <property type="project" value="UniProtKB-UniRule"/>
</dbReference>
<keyword evidence="6 14" id="KW-0812">Transmembrane</keyword>
<dbReference type="OrthoDB" id="9808289at2"/>
<comment type="caution">
    <text evidence="15">The sequence shown here is derived from an EMBL/GenBank/DDBJ whole genome shotgun (WGS) entry which is preliminary data.</text>
</comment>
<gene>
    <name evidence="14" type="primary">uppP</name>
    <name evidence="15" type="ORF">DXN05_02140</name>
</gene>
<sequence>MTSFQAIVIAIVEGITEFLPISSTAHMKFTNPFLGVQNDPFVDMYEVVIQLAAILSVVILYWKKFIDFKHISFYIKLIIAVIPALVVGALFKKHIDKVLDNLTVIACVMLAGGIVLLFIDKLFKNNIINDEERITYPKAFTIGCFQVLSIIFPGLSRSASTIIGGMSQRLTRKLAAEFSFFLAVPTMFAASVKSFWDVYKEHPEVLVKDNMSTLGIGALVSFIVALIAVKFFITYLQKHGFRAFGWYRILLGAVMLFLIYSGKI</sequence>
<comment type="similarity">
    <text evidence="2 14">Belongs to the UppP family.</text>
</comment>
<dbReference type="RefSeq" id="WP_116845554.1">
    <property type="nucleotide sequence ID" value="NZ_QTJU01000001.1"/>
</dbReference>
<dbReference type="InterPro" id="IPR003824">
    <property type="entry name" value="UppP"/>
</dbReference>
<dbReference type="GO" id="GO:0005886">
    <property type="term" value="C:plasma membrane"/>
    <property type="evidence" value="ECO:0007669"/>
    <property type="project" value="UniProtKB-SubCell"/>
</dbReference>
<evidence type="ECO:0000256" key="4">
    <source>
        <dbReference type="ARBA" id="ARBA00021581"/>
    </source>
</evidence>
<accession>A0A3E1NPT2</accession>
<evidence type="ECO:0000313" key="16">
    <source>
        <dbReference type="Proteomes" id="UP000261284"/>
    </source>
</evidence>
<keyword evidence="5 14" id="KW-1003">Cell membrane</keyword>
<keyword evidence="8 14" id="KW-1133">Transmembrane helix</keyword>
<evidence type="ECO:0000313" key="15">
    <source>
        <dbReference type="EMBL" id="RFM29798.1"/>
    </source>
</evidence>
<evidence type="ECO:0000256" key="1">
    <source>
        <dbReference type="ARBA" id="ARBA00004651"/>
    </source>
</evidence>
<keyword evidence="7 14" id="KW-0378">Hydrolase</keyword>
<feature type="transmembrane region" description="Helical" evidence="14">
    <location>
        <begin position="74"/>
        <end position="91"/>
    </location>
</feature>
<feature type="transmembrane region" description="Helical" evidence="14">
    <location>
        <begin position="44"/>
        <end position="62"/>
    </location>
</feature>
<comment type="miscellaneous">
    <text evidence="14">Bacitracin is thought to be involved in the inhibition of peptidoglycan synthesis by sequestering undecaprenyl diphosphate, thereby reducing the pool of lipid carrier available.</text>
</comment>
<evidence type="ECO:0000256" key="5">
    <source>
        <dbReference type="ARBA" id="ARBA00022475"/>
    </source>
</evidence>
<evidence type="ECO:0000256" key="12">
    <source>
        <dbReference type="ARBA" id="ARBA00032932"/>
    </source>
</evidence>
<evidence type="ECO:0000256" key="8">
    <source>
        <dbReference type="ARBA" id="ARBA00022989"/>
    </source>
</evidence>
<evidence type="ECO:0000256" key="3">
    <source>
        <dbReference type="ARBA" id="ARBA00012374"/>
    </source>
</evidence>
<dbReference type="HAMAP" id="MF_01006">
    <property type="entry name" value="Undec_diphosphatase"/>
    <property type="match status" value="1"/>
</dbReference>
<dbReference type="EMBL" id="QTJU01000001">
    <property type="protein sequence ID" value="RFM29798.1"/>
    <property type="molecule type" value="Genomic_DNA"/>
</dbReference>
<keyword evidence="14" id="KW-0961">Cell wall biogenesis/degradation</keyword>
<dbReference type="PANTHER" id="PTHR30622">
    <property type="entry name" value="UNDECAPRENYL-DIPHOSPHATASE"/>
    <property type="match status" value="1"/>
</dbReference>
<evidence type="ECO:0000256" key="14">
    <source>
        <dbReference type="HAMAP-Rule" id="MF_01006"/>
    </source>
</evidence>